<evidence type="ECO:0000256" key="2">
    <source>
        <dbReference type="ARBA" id="ARBA00022723"/>
    </source>
</evidence>
<dbReference type="CDD" id="cd04666">
    <property type="entry name" value="NUDIX_DIPP2_like_Nudt4"/>
    <property type="match status" value="1"/>
</dbReference>
<comment type="cofactor">
    <cofactor evidence="1">
        <name>Mg(2+)</name>
        <dbReference type="ChEBI" id="CHEBI:18420"/>
    </cofactor>
</comment>
<dbReference type="AlphaFoldDB" id="A0A4R2KTP2"/>
<evidence type="ECO:0000313" key="5">
    <source>
        <dbReference type="EMBL" id="TCO73548.1"/>
    </source>
</evidence>
<protein>
    <recommendedName>
        <fullName evidence="7">NUDIX hydrolase</fullName>
    </recommendedName>
</protein>
<dbReference type="Gene3D" id="3.90.79.10">
    <property type="entry name" value="Nucleoside Triphosphate Pyrophosphohydrolase"/>
    <property type="match status" value="1"/>
</dbReference>
<reference evidence="5 6" key="1">
    <citation type="submission" date="2019-03" db="EMBL/GenBank/DDBJ databases">
        <title>Genomic Encyclopedia of Type Strains, Phase IV (KMG-IV): sequencing the most valuable type-strain genomes for metagenomic binning, comparative biology and taxonomic classification.</title>
        <authorList>
            <person name="Goeker M."/>
        </authorList>
    </citation>
    <scope>NUCLEOTIDE SEQUENCE [LARGE SCALE GENOMIC DNA]</scope>
    <source>
        <strain evidence="5 6">DSM 4868</strain>
    </source>
</reference>
<dbReference type="GO" id="GO:0046872">
    <property type="term" value="F:metal ion binding"/>
    <property type="evidence" value="ECO:0007669"/>
    <property type="project" value="UniProtKB-KW"/>
</dbReference>
<evidence type="ECO:0000313" key="6">
    <source>
        <dbReference type="Proteomes" id="UP000295142"/>
    </source>
</evidence>
<dbReference type="GO" id="GO:0016462">
    <property type="term" value="F:pyrophosphatase activity"/>
    <property type="evidence" value="ECO:0007669"/>
    <property type="project" value="InterPro"/>
</dbReference>
<dbReference type="PANTHER" id="PTHR12629">
    <property type="entry name" value="DIPHOSPHOINOSITOL POLYPHOSPHATE PHOSPHOHYDROLASE"/>
    <property type="match status" value="1"/>
</dbReference>
<keyword evidence="2" id="KW-0479">Metal-binding</keyword>
<keyword evidence="4" id="KW-0460">Magnesium</keyword>
<sequence length="163" mass="18727">MQRGNMAHRDRTRTGAQIAALPMRWGSDGTLYVLMVTARGSGRWVMPKGWRLNGGAPWKTAEHEALDRAGAIGHVGINPIGRYRYHRVMSHGLVDSCEVEVFPMVVERLRRDWKNRKTRRRRWFEVSEAAGHVQDVELAALLQSLSTKPPRRTALRRLLSWFD</sequence>
<gene>
    <name evidence="5" type="ORF">EV655_102313</name>
</gene>
<evidence type="ECO:0000256" key="3">
    <source>
        <dbReference type="ARBA" id="ARBA00022801"/>
    </source>
</evidence>
<dbReference type="PANTHER" id="PTHR12629:SF0">
    <property type="entry name" value="DIPHOSPHOINOSITOL-POLYPHOSPHATE DIPHOSPHATASE"/>
    <property type="match status" value="1"/>
</dbReference>
<dbReference type="GO" id="GO:0005737">
    <property type="term" value="C:cytoplasm"/>
    <property type="evidence" value="ECO:0007669"/>
    <property type="project" value="TreeGrafter"/>
</dbReference>
<dbReference type="SUPFAM" id="SSF55811">
    <property type="entry name" value="Nudix"/>
    <property type="match status" value="1"/>
</dbReference>
<dbReference type="Proteomes" id="UP000295142">
    <property type="component" value="Unassembled WGS sequence"/>
</dbReference>
<evidence type="ECO:0000256" key="1">
    <source>
        <dbReference type="ARBA" id="ARBA00001946"/>
    </source>
</evidence>
<evidence type="ECO:0008006" key="7">
    <source>
        <dbReference type="Google" id="ProtNLM"/>
    </source>
</evidence>
<dbReference type="InterPro" id="IPR047198">
    <property type="entry name" value="DDP-like_NUDIX"/>
</dbReference>
<dbReference type="EMBL" id="SLWW01000002">
    <property type="protein sequence ID" value="TCO73548.1"/>
    <property type="molecule type" value="Genomic_DNA"/>
</dbReference>
<accession>A0A4R2KTP2</accession>
<dbReference type="InterPro" id="IPR015797">
    <property type="entry name" value="NUDIX_hydrolase-like_dom_sf"/>
</dbReference>
<keyword evidence="3" id="KW-0378">Hydrolase</keyword>
<organism evidence="5 6">
    <name type="scientific">Rhodovulum euryhalinum</name>
    <dbReference type="NCBI Taxonomy" id="35805"/>
    <lineage>
        <taxon>Bacteria</taxon>
        <taxon>Pseudomonadati</taxon>
        <taxon>Pseudomonadota</taxon>
        <taxon>Alphaproteobacteria</taxon>
        <taxon>Rhodobacterales</taxon>
        <taxon>Paracoccaceae</taxon>
        <taxon>Rhodovulum</taxon>
    </lineage>
</organism>
<proteinExistence type="predicted"/>
<name>A0A4R2KTP2_9RHOB</name>
<comment type="caution">
    <text evidence="5">The sequence shown here is derived from an EMBL/GenBank/DDBJ whole genome shotgun (WGS) entry which is preliminary data.</text>
</comment>
<evidence type="ECO:0000256" key="4">
    <source>
        <dbReference type="ARBA" id="ARBA00022842"/>
    </source>
</evidence>
<keyword evidence="6" id="KW-1185">Reference proteome</keyword>